<reference evidence="1" key="1">
    <citation type="submission" date="2014-09" db="EMBL/GenBank/DDBJ databases">
        <authorList>
            <person name="Magalhaes I.L.F."/>
            <person name="Oliveira U."/>
            <person name="Santos F.R."/>
            <person name="Vidigal T.H.D.A."/>
            <person name="Brescovit A.D."/>
            <person name="Santos A.J."/>
        </authorList>
    </citation>
    <scope>NUCLEOTIDE SEQUENCE</scope>
    <source>
        <tissue evidence="1">Shoot tissue taken approximately 20 cm above the soil surface</tissue>
    </source>
</reference>
<proteinExistence type="predicted"/>
<organism evidence="1">
    <name type="scientific">Arundo donax</name>
    <name type="common">Giant reed</name>
    <name type="synonym">Donax arundinaceus</name>
    <dbReference type="NCBI Taxonomy" id="35708"/>
    <lineage>
        <taxon>Eukaryota</taxon>
        <taxon>Viridiplantae</taxon>
        <taxon>Streptophyta</taxon>
        <taxon>Embryophyta</taxon>
        <taxon>Tracheophyta</taxon>
        <taxon>Spermatophyta</taxon>
        <taxon>Magnoliopsida</taxon>
        <taxon>Liliopsida</taxon>
        <taxon>Poales</taxon>
        <taxon>Poaceae</taxon>
        <taxon>PACMAD clade</taxon>
        <taxon>Arundinoideae</taxon>
        <taxon>Arundineae</taxon>
        <taxon>Arundo</taxon>
    </lineage>
</organism>
<reference evidence="1" key="2">
    <citation type="journal article" date="2015" name="Data Brief">
        <title>Shoot transcriptome of the giant reed, Arundo donax.</title>
        <authorList>
            <person name="Barrero R.A."/>
            <person name="Guerrero F.D."/>
            <person name="Moolhuijzen P."/>
            <person name="Goolsby J.A."/>
            <person name="Tidwell J."/>
            <person name="Bellgard S.E."/>
            <person name="Bellgard M.I."/>
        </authorList>
    </citation>
    <scope>NUCLEOTIDE SEQUENCE</scope>
    <source>
        <tissue evidence="1">Shoot tissue taken approximately 20 cm above the soil surface</tissue>
    </source>
</reference>
<sequence>MGRKIVNLGKGFTKPRRNWETRREIGEGISREFYEGRLDRRKEGCEGKNTQQTYIHI</sequence>
<evidence type="ECO:0000313" key="1">
    <source>
        <dbReference type="EMBL" id="JAD32907.1"/>
    </source>
</evidence>
<dbReference type="AlphaFoldDB" id="A0A0A8ZDF6"/>
<accession>A0A0A8ZDF6</accession>
<protein>
    <submittedName>
        <fullName evidence="1">Uncharacterized protein</fullName>
    </submittedName>
</protein>
<dbReference type="EMBL" id="GBRH01264988">
    <property type="protein sequence ID" value="JAD32907.1"/>
    <property type="molecule type" value="Transcribed_RNA"/>
</dbReference>
<name>A0A0A8ZDF6_ARUDO</name>